<evidence type="ECO:0000313" key="3">
    <source>
        <dbReference type="Proteomes" id="UP000075666"/>
    </source>
</evidence>
<proteinExistence type="predicted"/>
<dbReference type="PATRIC" id="fig|46224.3.peg.995"/>
<evidence type="ECO:0000313" key="2">
    <source>
        <dbReference type="EMBL" id="QQX26194.1"/>
    </source>
</evidence>
<evidence type="ECO:0000313" key="1">
    <source>
        <dbReference type="EMBL" id="KYC90346.1"/>
    </source>
</evidence>
<dbReference type="OrthoDB" id="9802848at2"/>
<protein>
    <submittedName>
        <fullName evidence="1">Uncharacterized protein</fullName>
    </submittedName>
</protein>
<gene>
    <name evidence="1" type="ORF">B4102_3854</name>
    <name evidence="2" type="ORF">JGZ69_04650</name>
</gene>
<sequence>MYLLYKHSIKDYVDVRVSILKKMYDKRLVGYKSMGYVIGDGKHVSEKMRLF</sequence>
<keyword evidence="3" id="KW-1185">Reference proteome</keyword>
<organism evidence="1 3">
    <name type="scientific">Heyndrickxia sporothermodurans</name>
    <dbReference type="NCBI Taxonomy" id="46224"/>
    <lineage>
        <taxon>Bacteria</taxon>
        <taxon>Bacillati</taxon>
        <taxon>Bacillota</taxon>
        <taxon>Bacilli</taxon>
        <taxon>Bacillales</taxon>
        <taxon>Bacillaceae</taxon>
        <taxon>Heyndrickxia</taxon>
    </lineage>
</organism>
<name>A0A150KL04_9BACI</name>
<dbReference type="Proteomes" id="UP000595512">
    <property type="component" value="Chromosome"/>
</dbReference>
<dbReference type="EMBL" id="LQYN01000128">
    <property type="protein sequence ID" value="KYC90346.1"/>
    <property type="molecule type" value="Genomic_DNA"/>
</dbReference>
<reference evidence="2 4" key="2">
    <citation type="submission" date="2020-12" db="EMBL/GenBank/DDBJ databases">
        <title>Taxonomic evaluation of the Bacillus sporothermodurans group of bacteria based on whole genome sequences.</title>
        <authorList>
            <person name="Fiedler G."/>
            <person name="Herbstmann A.-D."/>
            <person name="Doll E."/>
            <person name="Wenning M."/>
            <person name="Brinks E."/>
            <person name="Kabisch J."/>
            <person name="Breitenwieser F."/>
            <person name="Lappann M."/>
            <person name="Boehnlein C."/>
            <person name="Franz C."/>
        </authorList>
    </citation>
    <scope>NUCLEOTIDE SEQUENCE [LARGE SCALE GENOMIC DNA]</scope>
    <source>
        <strain evidence="2 4">DSM 10599</strain>
    </source>
</reference>
<dbReference type="AlphaFoldDB" id="A0A150KL04"/>
<reference evidence="1 3" key="1">
    <citation type="submission" date="2016-01" db="EMBL/GenBank/DDBJ databases">
        <title>Genome Sequences of Twelve Sporeforming Bacillus Species Isolated from Foods.</title>
        <authorList>
            <person name="Berendsen E.M."/>
            <person name="Wells-Bennik M.H."/>
            <person name="Krawcyk A.O."/>
            <person name="De Jong A."/>
            <person name="Holsappel S."/>
            <person name="Eijlander R.T."/>
            <person name="Kuipers O.P."/>
        </authorList>
    </citation>
    <scope>NUCLEOTIDE SEQUENCE [LARGE SCALE GENOMIC DNA]</scope>
    <source>
        <strain evidence="1 3">B4102</strain>
    </source>
</reference>
<dbReference type="EMBL" id="CP066701">
    <property type="protein sequence ID" value="QQX26194.1"/>
    <property type="molecule type" value="Genomic_DNA"/>
</dbReference>
<dbReference type="KEGG" id="hspo:JGZ69_04650"/>
<dbReference type="Proteomes" id="UP000075666">
    <property type="component" value="Unassembled WGS sequence"/>
</dbReference>
<dbReference type="RefSeq" id="WP_160331489.1">
    <property type="nucleotide sequence ID" value="NZ_CP066701.1"/>
</dbReference>
<accession>A0A150KL04</accession>
<evidence type="ECO:0000313" key="4">
    <source>
        <dbReference type="Proteomes" id="UP000595512"/>
    </source>
</evidence>